<dbReference type="InterPro" id="IPR036977">
    <property type="entry name" value="DNA_primase_Znf_CHC2"/>
</dbReference>
<evidence type="ECO:0000313" key="2">
    <source>
        <dbReference type="Proteomes" id="UP001174909"/>
    </source>
</evidence>
<evidence type="ECO:0000313" key="1">
    <source>
        <dbReference type="EMBL" id="CAI8042135.1"/>
    </source>
</evidence>
<keyword evidence="2" id="KW-1185">Reference proteome</keyword>
<dbReference type="Gene3D" id="3.90.580.10">
    <property type="entry name" value="Zinc finger, CHC2-type domain"/>
    <property type="match status" value="1"/>
</dbReference>
<accession>A0AA35T5F5</accession>
<gene>
    <name evidence="1" type="ORF">GBAR_LOCUS23392</name>
</gene>
<dbReference type="GO" id="GO:0003677">
    <property type="term" value="F:DNA binding"/>
    <property type="evidence" value="ECO:0007669"/>
    <property type="project" value="InterPro"/>
</dbReference>
<protein>
    <submittedName>
        <fullName evidence="1">Uncharacterized protein</fullName>
    </submittedName>
</protein>
<organism evidence="1 2">
    <name type="scientific">Geodia barretti</name>
    <name type="common">Barrett's horny sponge</name>
    <dbReference type="NCBI Taxonomy" id="519541"/>
    <lineage>
        <taxon>Eukaryota</taxon>
        <taxon>Metazoa</taxon>
        <taxon>Porifera</taxon>
        <taxon>Demospongiae</taxon>
        <taxon>Heteroscleromorpha</taxon>
        <taxon>Tetractinellida</taxon>
        <taxon>Astrophorina</taxon>
        <taxon>Geodiidae</taxon>
        <taxon>Geodia</taxon>
    </lineage>
</organism>
<proteinExistence type="predicted"/>
<comment type="caution">
    <text evidence="1">The sequence shown here is derived from an EMBL/GenBank/DDBJ whole genome shotgun (WGS) entry which is preliminary data.</text>
</comment>
<dbReference type="AlphaFoldDB" id="A0AA35T5F5"/>
<dbReference type="SUPFAM" id="SSF57783">
    <property type="entry name" value="Zinc beta-ribbon"/>
    <property type="match status" value="1"/>
</dbReference>
<dbReference type="GO" id="GO:0006260">
    <property type="term" value="P:DNA replication"/>
    <property type="evidence" value="ECO:0007669"/>
    <property type="project" value="InterPro"/>
</dbReference>
<reference evidence="1" key="1">
    <citation type="submission" date="2023-03" db="EMBL/GenBank/DDBJ databases">
        <authorList>
            <person name="Steffen K."/>
            <person name="Cardenas P."/>
        </authorList>
    </citation>
    <scope>NUCLEOTIDE SEQUENCE</scope>
</reference>
<dbReference type="GO" id="GO:0008270">
    <property type="term" value="F:zinc ion binding"/>
    <property type="evidence" value="ECO:0007669"/>
    <property type="project" value="InterPro"/>
</dbReference>
<dbReference type="Proteomes" id="UP001174909">
    <property type="component" value="Unassembled WGS sequence"/>
</dbReference>
<sequence length="90" mass="10273">MMNPVARRLLGIPAFIETPGVLRWGHKGRMRVDTRRGRWHDFESDESGGVVDLVSHCMNLSRPEAVKWLRDEGFLSVPDVSVAGRLWDDE</sequence>
<name>A0AA35T5F5_GEOBA</name>
<dbReference type="EMBL" id="CASHTH010003240">
    <property type="protein sequence ID" value="CAI8042135.1"/>
    <property type="molecule type" value="Genomic_DNA"/>
</dbReference>